<gene>
    <name evidence="1" type="ORF">US50_C0003G0004</name>
</gene>
<protein>
    <submittedName>
        <fullName evidence="1">Uncharacterized protein</fullName>
    </submittedName>
</protein>
<name>A0A0G0JGI5_9BACT</name>
<sequence length="85" mass="10120">MKSISEYLEKFKKIISSKDDLYNEIIKVIKEVINIEIQNNKIKIKESILYINEIGIIKNEIFINKERIILEINKNQKSIIITDIR</sequence>
<dbReference type="Proteomes" id="UP000033876">
    <property type="component" value="Unassembled WGS sequence"/>
</dbReference>
<organism evidence="1 2">
    <name type="scientific">Candidatus Nomurabacteria bacterium GW2011_GWB1_37_5</name>
    <dbReference type="NCBI Taxonomy" id="1618742"/>
    <lineage>
        <taxon>Bacteria</taxon>
        <taxon>Candidatus Nomuraibacteriota</taxon>
    </lineage>
</organism>
<dbReference type="EMBL" id="LBTF01000003">
    <property type="protein sequence ID" value="KKQ35884.1"/>
    <property type="molecule type" value="Genomic_DNA"/>
</dbReference>
<proteinExistence type="predicted"/>
<evidence type="ECO:0000313" key="1">
    <source>
        <dbReference type="EMBL" id="KKQ35884.1"/>
    </source>
</evidence>
<evidence type="ECO:0000313" key="2">
    <source>
        <dbReference type="Proteomes" id="UP000033876"/>
    </source>
</evidence>
<dbReference type="AlphaFoldDB" id="A0A0G0JGI5"/>
<accession>A0A0G0JGI5</accession>
<reference evidence="1 2" key="1">
    <citation type="journal article" date="2015" name="Nature">
        <title>rRNA introns, odd ribosomes, and small enigmatic genomes across a large radiation of phyla.</title>
        <authorList>
            <person name="Brown C.T."/>
            <person name="Hug L.A."/>
            <person name="Thomas B.C."/>
            <person name="Sharon I."/>
            <person name="Castelle C.J."/>
            <person name="Singh A."/>
            <person name="Wilkins M.J."/>
            <person name="Williams K.H."/>
            <person name="Banfield J.F."/>
        </authorList>
    </citation>
    <scope>NUCLEOTIDE SEQUENCE [LARGE SCALE GENOMIC DNA]</scope>
</reference>
<comment type="caution">
    <text evidence="1">The sequence shown here is derived from an EMBL/GenBank/DDBJ whole genome shotgun (WGS) entry which is preliminary data.</text>
</comment>